<reference evidence="9 10" key="1">
    <citation type="submission" date="2019-03" db="EMBL/GenBank/DDBJ databases">
        <title>Genomic Encyclopedia of Type Strains, Phase III (KMG-III): the genomes of soil and plant-associated and newly described type strains.</title>
        <authorList>
            <person name="Whitman W."/>
        </authorList>
    </citation>
    <scope>NUCLEOTIDE SEQUENCE [LARGE SCALE GENOMIC DNA]</scope>
    <source>
        <strain evidence="9 10">CGMCC 1.12802</strain>
    </source>
</reference>
<dbReference type="InterPro" id="IPR036942">
    <property type="entry name" value="Beta-barrel_TonB_sf"/>
</dbReference>
<evidence type="ECO:0000256" key="3">
    <source>
        <dbReference type="ARBA" id="ARBA00022452"/>
    </source>
</evidence>
<proteinExistence type="inferred from homology"/>
<dbReference type="NCBIfam" id="TIGR04056">
    <property type="entry name" value="OMP_RagA_SusC"/>
    <property type="match status" value="1"/>
</dbReference>
<gene>
    <name evidence="9" type="ORF">B0I22_2390</name>
</gene>
<organism evidence="9 10">
    <name type="scientific">Epilithonimonas xixisoli</name>
    <dbReference type="NCBI Taxonomy" id="1476462"/>
    <lineage>
        <taxon>Bacteria</taxon>
        <taxon>Pseudomonadati</taxon>
        <taxon>Bacteroidota</taxon>
        <taxon>Flavobacteriia</taxon>
        <taxon>Flavobacteriales</taxon>
        <taxon>Weeksellaceae</taxon>
        <taxon>Chryseobacterium group</taxon>
        <taxon>Epilithonimonas</taxon>
    </lineage>
</organism>
<evidence type="ECO:0000256" key="2">
    <source>
        <dbReference type="ARBA" id="ARBA00022448"/>
    </source>
</evidence>
<evidence type="ECO:0000259" key="8">
    <source>
        <dbReference type="Pfam" id="PF07715"/>
    </source>
</evidence>
<keyword evidence="4 7" id="KW-0812">Transmembrane</keyword>
<keyword evidence="3 7" id="KW-1134">Transmembrane beta strand</keyword>
<comment type="caution">
    <text evidence="9">The sequence shown here is derived from an EMBL/GenBank/DDBJ whole genome shotgun (WGS) entry which is preliminary data.</text>
</comment>
<dbReference type="InterPro" id="IPR037066">
    <property type="entry name" value="Plug_dom_sf"/>
</dbReference>
<dbReference type="InterPro" id="IPR023997">
    <property type="entry name" value="TonB-dep_OMP_SusC/RagA_CS"/>
</dbReference>
<dbReference type="Proteomes" id="UP000295313">
    <property type="component" value="Unassembled WGS sequence"/>
</dbReference>
<dbReference type="InterPro" id="IPR039426">
    <property type="entry name" value="TonB-dep_rcpt-like"/>
</dbReference>
<dbReference type="EMBL" id="SOEO01000002">
    <property type="protein sequence ID" value="TDX84758.1"/>
    <property type="molecule type" value="Genomic_DNA"/>
</dbReference>
<comment type="subcellular location">
    <subcellularLocation>
        <location evidence="1 7">Cell outer membrane</location>
        <topology evidence="1 7">Multi-pass membrane protein</topology>
    </subcellularLocation>
</comment>
<keyword evidence="2 7" id="KW-0813">Transport</keyword>
<protein>
    <submittedName>
        <fullName evidence="9">TonB-linked SusC/RagA family outer membrane protein</fullName>
    </submittedName>
</protein>
<evidence type="ECO:0000313" key="10">
    <source>
        <dbReference type="Proteomes" id="UP000295313"/>
    </source>
</evidence>
<keyword evidence="5 7" id="KW-0472">Membrane</keyword>
<dbReference type="Pfam" id="PF07715">
    <property type="entry name" value="Plug"/>
    <property type="match status" value="1"/>
</dbReference>
<dbReference type="InterPro" id="IPR023996">
    <property type="entry name" value="TonB-dep_OMP_SusC/RagA"/>
</dbReference>
<dbReference type="Gene3D" id="2.40.170.20">
    <property type="entry name" value="TonB-dependent receptor, beta-barrel domain"/>
    <property type="match status" value="1"/>
</dbReference>
<dbReference type="PROSITE" id="PS52016">
    <property type="entry name" value="TONB_DEPENDENT_REC_3"/>
    <property type="match status" value="1"/>
</dbReference>
<dbReference type="SUPFAM" id="SSF56935">
    <property type="entry name" value="Porins"/>
    <property type="match status" value="1"/>
</dbReference>
<comment type="similarity">
    <text evidence="7">Belongs to the TonB-dependent receptor family.</text>
</comment>
<dbReference type="AlphaFoldDB" id="A0A4R8IG15"/>
<sequence>MNVKLQLLTVGVLFFCGQNLMAQKTKSDTASTSKEIDEVVVLGYSKVTTKPKDISANTTISSEVLENRPNVSFLNSLQGSAPGVTIASSSGSPGSAKIDVVIRGVSSLNASTDPLIVIDGVPTNANQFRNLNPEDIDAVSILRDAAATSIYGNRGANGVIIVKTKVGKFNSPLTVSYNSTTGVSVLPTNRYNLANAKEFLTIQKNLGVNILGDSQQDMTYEEIDNYKTDTNWTKEFFRPDITLQHNVNATFGGENTSVYSSLGYLSQGGMVPSTDFQRMTFRNNITGKSKNSRFSYNAQVGLAYSKRNQLIQETNSAVNNNVIQNPLQGALLGNPALKANIANTGLELFNILTQNGTITAPNYDRYGTYVLQEILRNKSVFHQIQETTIFAGATLSYKLTDKWSISNRSGVDYKNTNGDTGRDPKGYLARIVAFGTVNANFANPYGGHEQIYAGREMNFNSVTSTNYNFELGENHTFDFGAYLEYTKVHYLYSSQTKNGLDERVWSMGTGKGYVDPQVDLTNPNNPQIRYNSTALASKVDAGSLAYFATLDYDYAGKYGITGLIRRDGTYRFAKDYRWGTFWSAGARWNIDQENFMSDSGFQMLKLRGSYGTQGNQNVLAPNYGSNALLVGANLIRDVLAVGTSYNNNDAGFTIDQLGNPLLQWEEIAQANIGLDFKTLNGKLEGNIDFYNKQTSRLFTGIQVSAINGLTEYDGNLGGIRNRGVELLLRYNMFNKEDFKLSVFANGSYNKNTITDLQIPLLRGSLINEVGGTVYQWNVVPYLGIDPETGKMQYMDASGNTITTNPTEGDRRATGKNYFPAYIGGFGFNAEYKGFFLDTLFSFQADYYRTDNQEYWAYLGQGYAMDGYNVSAHLLNAWTPDNKITDIPSWEVLKANDNSSTSDRFLRDASFLRFKSLMLGYTLPKKFTDRTFIKGMKIFVQGENIYLWRKEYNGFDPEGLGTFPLGSYPNPRTISIGTSIQF</sequence>
<dbReference type="NCBIfam" id="TIGR04057">
    <property type="entry name" value="SusC_RagA_signa"/>
    <property type="match status" value="1"/>
</dbReference>
<dbReference type="GO" id="GO:0009279">
    <property type="term" value="C:cell outer membrane"/>
    <property type="evidence" value="ECO:0007669"/>
    <property type="project" value="UniProtKB-SubCell"/>
</dbReference>
<name>A0A4R8IG15_9FLAO</name>
<keyword evidence="6 7" id="KW-0998">Cell outer membrane</keyword>
<evidence type="ECO:0000256" key="1">
    <source>
        <dbReference type="ARBA" id="ARBA00004571"/>
    </source>
</evidence>
<accession>A0A4R8IG15</accession>
<evidence type="ECO:0000313" key="9">
    <source>
        <dbReference type="EMBL" id="TDX84758.1"/>
    </source>
</evidence>
<feature type="domain" description="TonB-dependent receptor plug" evidence="8">
    <location>
        <begin position="56"/>
        <end position="159"/>
    </location>
</feature>
<dbReference type="Gene3D" id="2.170.130.10">
    <property type="entry name" value="TonB-dependent receptor, plug domain"/>
    <property type="match status" value="1"/>
</dbReference>
<keyword evidence="10" id="KW-1185">Reference proteome</keyword>
<dbReference type="OrthoDB" id="9768177at2"/>
<dbReference type="InterPro" id="IPR012910">
    <property type="entry name" value="Plug_dom"/>
</dbReference>
<evidence type="ECO:0000256" key="4">
    <source>
        <dbReference type="ARBA" id="ARBA00022692"/>
    </source>
</evidence>
<evidence type="ECO:0000256" key="6">
    <source>
        <dbReference type="ARBA" id="ARBA00023237"/>
    </source>
</evidence>
<evidence type="ECO:0000256" key="5">
    <source>
        <dbReference type="ARBA" id="ARBA00023136"/>
    </source>
</evidence>
<evidence type="ECO:0000256" key="7">
    <source>
        <dbReference type="PROSITE-ProRule" id="PRU01360"/>
    </source>
</evidence>